<feature type="transmembrane region" description="Helical" evidence="1">
    <location>
        <begin position="224"/>
        <end position="249"/>
    </location>
</feature>
<keyword evidence="1" id="KW-0472">Membrane</keyword>
<dbReference type="EMBL" id="ML994714">
    <property type="protein sequence ID" value="KAF2176143.1"/>
    <property type="molecule type" value="Genomic_DNA"/>
</dbReference>
<reference evidence="2" key="1">
    <citation type="journal article" date="2020" name="Stud. Mycol.">
        <title>101 Dothideomycetes genomes: a test case for predicting lifestyles and emergence of pathogens.</title>
        <authorList>
            <person name="Haridas S."/>
            <person name="Albert R."/>
            <person name="Binder M."/>
            <person name="Bloem J."/>
            <person name="Labutti K."/>
            <person name="Salamov A."/>
            <person name="Andreopoulos B."/>
            <person name="Baker S."/>
            <person name="Barry K."/>
            <person name="Bills G."/>
            <person name="Bluhm B."/>
            <person name="Cannon C."/>
            <person name="Castanera R."/>
            <person name="Culley D."/>
            <person name="Daum C."/>
            <person name="Ezra D."/>
            <person name="Gonzalez J."/>
            <person name="Henrissat B."/>
            <person name="Kuo A."/>
            <person name="Liang C."/>
            <person name="Lipzen A."/>
            <person name="Lutzoni F."/>
            <person name="Magnuson J."/>
            <person name="Mondo S."/>
            <person name="Nolan M."/>
            <person name="Ohm R."/>
            <person name="Pangilinan J."/>
            <person name="Park H.-J."/>
            <person name="Ramirez L."/>
            <person name="Alfaro M."/>
            <person name="Sun H."/>
            <person name="Tritt A."/>
            <person name="Yoshinaga Y."/>
            <person name="Zwiers L.-H."/>
            <person name="Turgeon B."/>
            <person name="Goodwin S."/>
            <person name="Spatafora J."/>
            <person name="Crous P."/>
            <person name="Grigoriev I."/>
        </authorList>
    </citation>
    <scope>NUCLEOTIDE SEQUENCE</scope>
    <source>
        <strain evidence="2">CBS 207.26</strain>
    </source>
</reference>
<accession>A0A6A6DAR9</accession>
<feature type="transmembrane region" description="Helical" evidence="1">
    <location>
        <begin position="81"/>
        <end position="99"/>
    </location>
</feature>
<evidence type="ECO:0000313" key="3">
    <source>
        <dbReference type="Proteomes" id="UP000800200"/>
    </source>
</evidence>
<dbReference type="Proteomes" id="UP000800200">
    <property type="component" value="Unassembled WGS sequence"/>
</dbReference>
<organism evidence="2 3">
    <name type="scientific">Zopfia rhizophila CBS 207.26</name>
    <dbReference type="NCBI Taxonomy" id="1314779"/>
    <lineage>
        <taxon>Eukaryota</taxon>
        <taxon>Fungi</taxon>
        <taxon>Dikarya</taxon>
        <taxon>Ascomycota</taxon>
        <taxon>Pezizomycotina</taxon>
        <taxon>Dothideomycetes</taxon>
        <taxon>Dothideomycetes incertae sedis</taxon>
        <taxon>Zopfiaceae</taxon>
        <taxon>Zopfia</taxon>
    </lineage>
</organism>
<protein>
    <submittedName>
        <fullName evidence="2">Uncharacterized protein</fullName>
    </submittedName>
</protein>
<evidence type="ECO:0000313" key="2">
    <source>
        <dbReference type="EMBL" id="KAF2176143.1"/>
    </source>
</evidence>
<keyword evidence="3" id="KW-1185">Reference proteome</keyword>
<dbReference type="OrthoDB" id="3903561at2759"/>
<evidence type="ECO:0000256" key="1">
    <source>
        <dbReference type="SAM" id="Phobius"/>
    </source>
</evidence>
<sequence length="533" mass="60108">MNGDKTDYTLASESLILSSTSLANEAMQSQDESGEKTWSRRSPWLQSMAHRTARVLRATPPYIRTHVVPLLRNAKPTKKQCVALLLLVLLSIFPFSILYDRVGFAAIFRDKTLSCGDGFGNPENATVSGIEGLFTLDLTFGKLTFSQAKLIDVAWDLFIGRGAQMLAWYISYIVFSDALLRLIERHPASFRTFAYITLEGPSLGSTWALVLDLFRSRSKQTWSLFAYLLVSSLYILAIPTILGAMTGYVNTSIAWVSLNDTLQQIIPVSDFEETLYVYKVGNVTMNNPCIKQNSTELYNLRVLASHRNSECYCTMSNGSDVSYYTWQYHTPYEAFPPPNCTFPDTQIFTSDWDTDVHNCSENLDITIDGQPYAAEALYSERGYCYQGKGYNHSYLVNRTSCLPDIAHPSFEWGFSTMLSGVFIIVQFFWGLSMYAVWQDAQFNSKLVKSGYSMSQLRAAFAVTTAAKAKTDLEDSELLREDVKGLARGLFGTMKERGAEVECEIYEGVLKEGLIERRQYRSMEDLPRYSPATE</sequence>
<gene>
    <name evidence="2" type="ORF">K469DRAFT_700385</name>
</gene>
<dbReference type="AlphaFoldDB" id="A0A6A6DAR9"/>
<proteinExistence type="predicted"/>
<keyword evidence="1" id="KW-0812">Transmembrane</keyword>
<keyword evidence="1" id="KW-1133">Transmembrane helix</keyword>
<feature type="transmembrane region" description="Helical" evidence="1">
    <location>
        <begin position="412"/>
        <end position="437"/>
    </location>
</feature>
<name>A0A6A6DAR9_9PEZI</name>